<dbReference type="InterPro" id="IPR025714">
    <property type="entry name" value="Methyltranfer_dom"/>
</dbReference>
<dbReference type="SUPFAM" id="SSF53335">
    <property type="entry name" value="S-adenosyl-L-methionine-dependent methyltransferases"/>
    <property type="match status" value="1"/>
</dbReference>
<dbReference type="AlphaFoldDB" id="A0A0S4LPJ8"/>
<evidence type="ECO:0000256" key="1">
    <source>
        <dbReference type="ARBA" id="ARBA00022603"/>
    </source>
</evidence>
<evidence type="ECO:0000256" key="2">
    <source>
        <dbReference type="ARBA" id="ARBA00022679"/>
    </source>
</evidence>
<dbReference type="PANTHER" id="PTHR43464:SF19">
    <property type="entry name" value="UBIQUINONE BIOSYNTHESIS O-METHYLTRANSFERASE, MITOCHONDRIAL"/>
    <property type="match status" value="1"/>
</dbReference>
<dbReference type="InterPro" id="IPR029063">
    <property type="entry name" value="SAM-dependent_MTases_sf"/>
</dbReference>
<evidence type="ECO:0000313" key="5">
    <source>
        <dbReference type="EMBL" id="CUS37846.1"/>
    </source>
</evidence>
<dbReference type="RefSeq" id="WP_090750341.1">
    <property type="nucleotide sequence ID" value="NZ_CZQA01000010.1"/>
</dbReference>
<gene>
    <name evidence="5" type="ORF">COMA1_40287</name>
</gene>
<accession>A0A0S4LPJ8</accession>
<evidence type="ECO:0000256" key="3">
    <source>
        <dbReference type="ARBA" id="ARBA00022691"/>
    </source>
</evidence>
<dbReference type="GO" id="GO:0008168">
    <property type="term" value="F:methyltransferase activity"/>
    <property type="evidence" value="ECO:0007669"/>
    <property type="project" value="UniProtKB-KW"/>
</dbReference>
<evidence type="ECO:0000313" key="6">
    <source>
        <dbReference type="Proteomes" id="UP000199032"/>
    </source>
</evidence>
<dbReference type="EMBL" id="CZQA01000010">
    <property type="protein sequence ID" value="CUS37846.1"/>
    <property type="molecule type" value="Genomic_DNA"/>
</dbReference>
<proteinExistence type="predicted"/>
<organism evidence="5 6">
    <name type="scientific">Candidatus Nitrospira nitrosa</name>
    <dbReference type="NCBI Taxonomy" id="1742972"/>
    <lineage>
        <taxon>Bacteria</taxon>
        <taxon>Pseudomonadati</taxon>
        <taxon>Nitrospirota</taxon>
        <taxon>Nitrospiria</taxon>
        <taxon>Nitrospirales</taxon>
        <taxon>Nitrospiraceae</taxon>
        <taxon>Nitrospira</taxon>
    </lineage>
</organism>
<evidence type="ECO:0000259" key="4">
    <source>
        <dbReference type="Pfam" id="PF13847"/>
    </source>
</evidence>
<protein>
    <recommendedName>
        <fullName evidence="4">Methyltransferase domain-containing protein</fullName>
    </recommendedName>
</protein>
<dbReference type="CDD" id="cd02440">
    <property type="entry name" value="AdoMet_MTases"/>
    <property type="match status" value="1"/>
</dbReference>
<dbReference type="Proteomes" id="UP000199032">
    <property type="component" value="Unassembled WGS sequence"/>
</dbReference>
<dbReference type="GO" id="GO:0032259">
    <property type="term" value="P:methylation"/>
    <property type="evidence" value="ECO:0007669"/>
    <property type="project" value="UniProtKB-KW"/>
</dbReference>
<dbReference type="Pfam" id="PF13847">
    <property type="entry name" value="Methyltransf_31"/>
    <property type="match status" value="1"/>
</dbReference>
<keyword evidence="2" id="KW-0808">Transferase</keyword>
<dbReference type="Gene3D" id="3.40.50.150">
    <property type="entry name" value="Vaccinia Virus protein VP39"/>
    <property type="match status" value="1"/>
</dbReference>
<name>A0A0S4LPJ8_9BACT</name>
<reference evidence="5 6" key="1">
    <citation type="submission" date="2015-10" db="EMBL/GenBank/DDBJ databases">
        <authorList>
            <person name="Gilbert D.G."/>
        </authorList>
    </citation>
    <scope>NUCLEOTIDE SEQUENCE [LARGE SCALE GENOMIC DNA]</scope>
    <source>
        <strain evidence="5">COMA1</strain>
    </source>
</reference>
<keyword evidence="1" id="KW-0489">Methyltransferase</keyword>
<sequence>MANDSLQRLLREHLAWWGLRRFTSDRDYFAWQQQQFSPDDLKQLALCAQRKREGDHHDETAFYDLAAQPKIFPVLYSQRYDYYEAIAPRMAVQCSDAKRILDFGCGPGILTSFCARLFPEKSFLGIDRSSASIAVAQKQADRLGLHNLRFDCMDGNIQPLSGGYDLVVATHVLVQAEQDPGLPSRSWRTFEREHDLALQRSFEQRIGLGPRLDNLLDVLSSNGRVIVCEKTRQLARRVPFQRALAARGLQLLEPPILVRYQSVEEPVEDGPFYVLQRGSQQTVDWDESPEPDDGRPFSPEAIATFPDAENPLYENHWPSAQAAWEQLIDRDVLADTTRQGSDGRQVHVEWGRGSGVHYLYCANTFDQRQLVIVEQARAGMLDVYYQEIIQGLG</sequence>
<keyword evidence="6" id="KW-1185">Reference proteome</keyword>
<keyword evidence="3" id="KW-0949">S-adenosyl-L-methionine</keyword>
<dbReference type="STRING" id="1742972.COMA1_40287"/>
<dbReference type="PANTHER" id="PTHR43464">
    <property type="entry name" value="METHYLTRANSFERASE"/>
    <property type="match status" value="1"/>
</dbReference>
<dbReference type="OrthoDB" id="9764961at2"/>
<feature type="domain" description="Methyltransferase" evidence="4">
    <location>
        <begin position="96"/>
        <end position="229"/>
    </location>
</feature>